<feature type="domain" description="Glucose-methanol-choline oxidoreductase N-terminal" evidence="4">
    <location>
        <begin position="45"/>
        <end position="352"/>
    </location>
</feature>
<evidence type="ECO:0008006" key="8">
    <source>
        <dbReference type="Google" id="ProtNLM"/>
    </source>
</evidence>
<evidence type="ECO:0000313" key="7">
    <source>
        <dbReference type="Proteomes" id="UP001303115"/>
    </source>
</evidence>
<protein>
    <recommendedName>
        <fullName evidence="8">Choline dehydrogenase</fullName>
    </recommendedName>
</protein>
<dbReference type="InterPro" id="IPR007867">
    <property type="entry name" value="GMC_OxRtase_C"/>
</dbReference>
<dbReference type="InterPro" id="IPR036188">
    <property type="entry name" value="FAD/NAD-bd_sf"/>
</dbReference>
<name>A0AAN6SQY9_9PEZI</name>
<dbReference type="Proteomes" id="UP001303115">
    <property type="component" value="Unassembled WGS sequence"/>
</dbReference>
<evidence type="ECO:0000256" key="3">
    <source>
        <dbReference type="SAM" id="SignalP"/>
    </source>
</evidence>
<evidence type="ECO:0000313" key="6">
    <source>
        <dbReference type="EMBL" id="KAK4038828.1"/>
    </source>
</evidence>
<feature type="signal peptide" evidence="3">
    <location>
        <begin position="1"/>
        <end position="20"/>
    </location>
</feature>
<dbReference type="InterPro" id="IPR012132">
    <property type="entry name" value="GMC_OxRdtase"/>
</dbReference>
<feature type="chain" id="PRO_5042915282" description="Choline dehydrogenase" evidence="3">
    <location>
        <begin position="21"/>
        <end position="638"/>
    </location>
</feature>
<sequence length="638" mass="67921">MRSSHYILGALLPLAPLCAAAPAESVSVPRHATVVDRRSVLSNYTFVIAGGGIAGLTLADRLTEDPDVTVLVIEAGPLDQGQDGILVPGAYAPYYYFWPNLATVPQEGLNNRTIAAITAQVVGGGSTINAMVYLRGDVDDYDAWGALGNSGWSWQNMLPYFKKAETFTAPDAAFAAAANISWDDSVRGHAGPVKYSYPNYFYPGSANWWNAANEVGLPPVKDPLAGSKQGVFWIPSALEASTMTRYHAKRSHYDRVKDSRPNYHLLTSNVAAKVLFEGKKAIGVSYLSTTANSTVCPSKVYAANEVILAAGGFGTPKILQLSGIGPKKLLNKFGIPLVEDLPGVGQNLQDQPTLSVPYTCELTRSFTANVVPNYGSLLSNATFNAEQRALYDSSRSSAYTLVSSLSSNIGVVSLQKSTSSYQQIIAAAKAHNAADSLPADVDATVLKGYKAQRTALLKQFASADIGVGTVHWGTADAALIYHLKPLSRGTVNINSTNPLENPLIDFRTGTDPADVAVYTALFRKNRELFAAPSMQVLGPAEAAPFGADLTTDEQIAAAMREVINPSNAHQCCTAAMMPRDLGGVVSSEQKVYGVQGLRVADISAWPFQLSGAPMATVYASAERLADMIKKEYCLAGAC</sequence>
<evidence type="ECO:0000256" key="2">
    <source>
        <dbReference type="PIRSR" id="PIRSR000137-2"/>
    </source>
</evidence>
<keyword evidence="3" id="KW-0732">Signal</keyword>
<keyword evidence="2" id="KW-0285">Flavoprotein</keyword>
<evidence type="ECO:0000256" key="1">
    <source>
        <dbReference type="ARBA" id="ARBA00010790"/>
    </source>
</evidence>
<dbReference type="GO" id="GO:0016614">
    <property type="term" value="F:oxidoreductase activity, acting on CH-OH group of donors"/>
    <property type="evidence" value="ECO:0007669"/>
    <property type="project" value="InterPro"/>
</dbReference>
<comment type="similarity">
    <text evidence="1">Belongs to the GMC oxidoreductase family.</text>
</comment>
<dbReference type="SUPFAM" id="SSF54373">
    <property type="entry name" value="FAD-linked reductases, C-terminal domain"/>
    <property type="match status" value="1"/>
</dbReference>
<dbReference type="EMBL" id="MU854418">
    <property type="protein sequence ID" value="KAK4038828.1"/>
    <property type="molecule type" value="Genomic_DNA"/>
</dbReference>
<proteinExistence type="inferred from homology"/>
<keyword evidence="7" id="KW-1185">Reference proteome</keyword>
<dbReference type="PIRSF" id="PIRSF000137">
    <property type="entry name" value="Alcohol_oxidase"/>
    <property type="match status" value="1"/>
</dbReference>
<dbReference type="PANTHER" id="PTHR11552:SF115">
    <property type="entry name" value="DEHYDROGENASE XPTC-RELATED"/>
    <property type="match status" value="1"/>
</dbReference>
<dbReference type="GO" id="GO:0050660">
    <property type="term" value="F:flavin adenine dinucleotide binding"/>
    <property type="evidence" value="ECO:0007669"/>
    <property type="project" value="InterPro"/>
</dbReference>
<dbReference type="SUPFAM" id="SSF51905">
    <property type="entry name" value="FAD/NAD(P)-binding domain"/>
    <property type="match status" value="1"/>
</dbReference>
<dbReference type="GO" id="GO:0044550">
    <property type="term" value="P:secondary metabolite biosynthetic process"/>
    <property type="evidence" value="ECO:0007669"/>
    <property type="project" value="TreeGrafter"/>
</dbReference>
<feature type="domain" description="Glucose-methanol-choline oxidoreductase C-terminal" evidence="5">
    <location>
        <begin position="485"/>
        <end position="621"/>
    </location>
</feature>
<gene>
    <name evidence="6" type="ORF">C8A01DRAFT_17121</name>
</gene>
<dbReference type="Pfam" id="PF00732">
    <property type="entry name" value="GMC_oxred_N"/>
    <property type="match status" value="1"/>
</dbReference>
<evidence type="ECO:0000259" key="5">
    <source>
        <dbReference type="Pfam" id="PF05199"/>
    </source>
</evidence>
<accession>A0AAN6SQY9</accession>
<keyword evidence="2" id="KW-0274">FAD</keyword>
<dbReference type="Gene3D" id="3.30.560.10">
    <property type="entry name" value="Glucose Oxidase, domain 3"/>
    <property type="match status" value="1"/>
</dbReference>
<comment type="cofactor">
    <cofactor evidence="2">
        <name>FAD</name>
        <dbReference type="ChEBI" id="CHEBI:57692"/>
    </cofactor>
</comment>
<reference evidence="7" key="1">
    <citation type="journal article" date="2023" name="Mol. Phylogenet. Evol.">
        <title>Genome-scale phylogeny and comparative genomics of the fungal order Sordariales.</title>
        <authorList>
            <person name="Hensen N."/>
            <person name="Bonometti L."/>
            <person name="Westerberg I."/>
            <person name="Brannstrom I.O."/>
            <person name="Guillou S."/>
            <person name="Cros-Aarteil S."/>
            <person name="Calhoun S."/>
            <person name="Haridas S."/>
            <person name="Kuo A."/>
            <person name="Mondo S."/>
            <person name="Pangilinan J."/>
            <person name="Riley R."/>
            <person name="LaButti K."/>
            <person name="Andreopoulos B."/>
            <person name="Lipzen A."/>
            <person name="Chen C."/>
            <person name="Yan M."/>
            <person name="Daum C."/>
            <person name="Ng V."/>
            <person name="Clum A."/>
            <person name="Steindorff A."/>
            <person name="Ohm R.A."/>
            <person name="Martin F."/>
            <person name="Silar P."/>
            <person name="Natvig D.O."/>
            <person name="Lalanne C."/>
            <person name="Gautier V."/>
            <person name="Ament-Velasquez S.L."/>
            <person name="Kruys A."/>
            <person name="Hutchinson M.I."/>
            <person name="Powell A.J."/>
            <person name="Barry K."/>
            <person name="Miller A.N."/>
            <person name="Grigoriev I.V."/>
            <person name="Debuchy R."/>
            <person name="Gladieux P."/>
            <person name="Hiltunen Thoren M."/>
            <person name="Johannesson H."/>
        </authorList>
    </citation>
    <scope>NUCLEOTIDE SEQUENCE [LARGE SCALE GENOMIC DNA]</scope>
    <source>
        <strain evidence="7">CBS 284.82</strain>
    </source>
</reference>
<organism evidence="6 7">
    <name type="scientific">Parachaetomium inaequale</name>
    <dbReference type="NCBI Taxonomy" id="2588326"/>
    <lineage>
        <taxon>Eukaryota</taxon>
        <taxon>Fungi</taxon>
        <taxon>Dikarya</taxon>
        <taxon>Ascomycota</taxon>
        <taxon>Pezizomycotina</taxon>
        <taxon>Sordariomycetes</taxon>
        <taxon>Sordariomycetidae</taxon>
        <taxon>Sordariales</taxon>
        <taxon>Chaetomiaceae</taxon>
        <taxon>Parachaetomium</taxon>
    </lineage>
</organism>
<dbReference type="Pfam" id="PF05199">
    <property type="entry name" value="GMC_oxred_C"/>
    <property type="match status" value="1"/>
</dbReference>
<feature type="binding site" evidence="2">
    <location>
        <begin position="129"/>
        <end position="132"/>
    </location>
    <ligand>
        <name>FAD</name>
        <dbReference type="ChEBI" id="CHEBI:57692"/>
    </ligand>
</feature>
<feature type="binding site" evidence="2">
    <location>
        <position position="121"/>
    </location>
    <ligand>
        <name>FAD</name>
        <dbReference type="ChEBI" id="CHEBI:57692"/>
    </ligand>
</feature>
<dbReference type="Gene3D" id="3.50.50.60">
    <property type="entry name" value="FAD/NAD(P)-binding domain"/>
    <property type="match status" value="1"/>
</dbReference>
<dbReference type="AlphaFoldDB" id="A0AAN6SQY9"/>
<comment type="caution">
    <text evidence="6">The sequence shown here is derived from an EMBL/GenBank/DDBJ whole genome shotgun (WGS) entry which is preliminary data.</text>
</comment>
<dbReference type="PANTHER" id="PTHR11552">
    <property type="entry name" value="GLUCOSE-METHANOL-CHOLINE GMC OXIDOREDUCTASE"/>
    <property type="match status" value="1"/>
</dbReference>
<evidence type="ECO:0000259" key="4">
    <source>
        <dbReference type="Pfam" id="PF00732"/>
    </source>
</evidence>
<dbReference type="InterPro" id="IPR000172">
    <property type="entry name" value="GMC_OxRdtase_N"/>
</dbReference>